<dbReference type="VEuPathDB" id="GiardiaDB:GL50803_0014970"/>
<evidence type="ECO:0000313" key="2">
    <source>
        <dbReference type="Proteomes" id="UP000018320"/>
    </source>
</evidence>
<reference evidence="1 2" key="2">
    <citation type="journal article" date="2013" name="Genome Biol. Evol.">
        <title>Genome sequencing of Giardia lamblia genotypes A2 and B isolates (DH and GS) and comparative analysis with the genomes of genotypes A1 and E (WB and Pig).</title>
        <authorList>
            <person name="Adam R.D."/>
            <person name="Dahlstrom E.W."/>
            <person name="Martens C.A."/>
            <person name="Bruno D.P."/>
            <person name="Barbian K.D."/>
            <person name="Ricklefs S.M."/>
            <person name="Hernandez M.M."/>
            <person name="Narla N.P."/>
            <person name="Patel R.B."/>
            <person name="Porcella S.F."/>
            <person name="Nash T.E."/>
        </authorList>
    </citation>
    <scope>NUCLEOTIDE SEQUENCE [LARGE SCALE GENOMIC DNA]</scope>
    <source>
        <strain evidence="1 2">DH</strain>
    </source>
</reference>
<name>V6TII2_GIAIN</name>
<accession>V6TII2</accession>
<organism evidence="1 2">
    <name type="scientific">Giardia intestinalis</name>
    <name type="common">Giardia lamblia</name>
    <dbReference type="NCBI Taxonomy" id="5741"/>
    <lineage>
        <taxon>Eukaryota</taxon>
        <taxon>Metamonada</taxon>
        <taxon>Diplomonadida</taxon>
        <taxon>Hexamitidae</taxon>
        <taxon>Giardiinae</taxon>
        <taxon>Giardia</taxon>
    </lineage>
</organism>
<protein>
    <submittedName>
        <fullName evidence="1">Uncharacterized protein</fullName>
    </submittedName>
</protein>
<dbReference type="AlphaFoldDB" id="V6TII2"/>
<evidence type="ECO:0000313" key="1">
    <source>
        <dbReference type="EMBL" id="ESU36730.1"/>
    </source>
</evidence>
<sequence length="119" mass="12839">MGVNKQNSVFLSVFLLLGKKNLMEIESLVALAHSCATEALQSYKNMICSATAGSQNEQQAAVVLKQEASLTFSMEGVIKNLKVLQSIHGILRILNAVADQGIDDHDGGMELEPEEEVHG</sequence>
<reference evidence="2" key="1">
    <citation type="submission" date="2012-02" db="EMBL/GenBank/DDBJ databases">
        <title>Genome sequencing of Giardia lamblia Genotypes A2 and B isolates (DH and GS) and comparative analysis with the genomes of Genotypes A1 and E (WB and Pig).</title>
        <authorList>
            <person name="Adam R."/>
            <person name="Dahlstrom E."/>
            <person name="Martens C."/>
            <person name="Bruno D."/>
            <person name="Barbian K."/>
            <person name="Porcella S.F."/>
            <person name="Nash T."/>
        </authorList>
    </citation>
    <scope>NUCLEOTIDE SEQUENCE</scope>
    <source>
        <strain evidence="2">DH</strain>
    </source>
</reference>
<dbReference type="VEuPathDB" id="GiardiaDB:GL50581_3868"/>
<dbReference type="EMBL" id="AHGT01000041">
    <property type="protein sequence ID" value="ESU36730.1"/>
    <property type="molecule type" value="Genomic_DNA"/>
</dbReference>
<dbReference type="Proteomes" id="UP000018320">
    <property type="component" value="Unassembled WGS sequence"/>
</dbReference>
<gene>
    <name evidence="1" type="ORF">DHA2_14970</name>
</gene>
<dbReference type="VEuPathDB" id="GiardiaDB:DHA2_14970"/>
<comment type="caution">
    <text evidence="1">The sequence shown here is derived from an EMBL/GenBank/DDBJ whole genome shotgun (WGS) entry which is preliminary data.</text>
</comment>
<proteinExistence type="predicted"/>
<dbReference type="VEuPathDB" id="GiardiaDB:QR46_1834"/>